<reference evidence="3" key="2">
    <citation type="journal article" date="2016" name="Genome Announc.">
        <title>Draft Genome Sequences of Two Novel Amoeba-Resistant Intranuclear Bacteria, 'Candidatus Berkiella cookevillensis' and 'Candidatus Berkiella aquae'.</title>
        <authorList>
            <person name="Mehari Y.T."/>
            <person name="Arivett B.A."/>
            <person name="Farone A.L."/>
            <person name="Gunderson J.H."/>
            <person name="Farone M.B."/>
        </authorList>
    </citation>
    <scope>NUCLEOTIDE SEQUENCE</scope>
    <source>
        <strain evidence="3">CC99</strain>
    </source>
</reference>
<dbReference type="SUPFAM" id="SSF52540">
    <property type="entry name" value="P-loop containing nucleoside triphosphate hydrolases"/>
    <property type="match status" value="1"/>
</dbReference>
<feature type="region of interest" description="Disordered" evidence="1">
    <location>
        <begin position="168"/>
        <end position="202"/>
    </location>
</feature>
<dbReference type="InterPro" id="IPR027417">
    <property type="entry name" value="P-loop_NTPase"/>
</dbReference>
<dbReference type="RefSeq" id="WP_057622687.1">
    <property type="nucleotide sequence ID" value="NZ_LKHV02000001.1"/>
</dbReference>
<accession>A0A0Q9YH95</accession>
<dbReference type="EMBL" id="LKHV02000001">
    <property type="protein sequence ID" value="MCS5708464.1"/>
    <property type="molecule type" value="Genomic_DNA"/>
</dbReference>
<comment type="caution">
    <text evidence="2">The sequence shown here is derived from an EMBL/GenBank/DDBJ whole genome shotgun (WGS) entry which is preliminary data.</text>
</comment>
<reference evidence="3" key="3">
    <citation type="submission" date="2021-06" db="EMBL/GenBank/DDBJ databases">
        <title>Genomic Description and Analysis of Intracellular Bacteria, Candidatus Berkiella cookevillensis and Candidatus Berkiella aquae.</title>
        <authorList>
            <person name="Kidane D.T."/>
            <person name="Mehari Y.T."/>
            <person name="Rice F.C."/>
            <person name="Arivett B.A."/>
            <person name="Farone A.L."/>
            <person name="Berk S.G."/>
            <person name="Farone M.B."/>
        </authorList>
    </citation>
    <scope>NUCLEOTIDE SEQUENCE</scope>
    <source>
        <strain evidence="3">CC99</strain>
    </source>
</reference>
<feature type="compositionally biased region" description="Basic and acidic residues" evidence="1">
    <location>
        <begin position="179"/>
        <end position="195"/>
    </location>
</feature>
<protein>
    <submittedName>
        <fullName evidence="2">Uncharacterized protein</fullName>
    </submittedName>
</protein>
<dbReference type="AlphaFoldDB" id="A0A0Q9YH95"/>
<evidence type="ECO:0000313" key="4">
    <source>
        <dbReference type="Proteomes" id="UP000051494"/>
    </source>
</evidence>
<organism evidence="2">
    <name type="scientific">Candidatus Berkiella cookevillensis</name>
    <dbReference type="NCBI Taxonomy" id="437022"/>
    <lineage>
        <taxon>Bacteria</taxon>
        <taxon>Pseudomonadati</taxon>
        <taxon>Pseudomonadota</taxon>
        <taxon>Gammaproteobacteria</taxon>
        <taxon>Candidatus Berkiellales</taxon>
        <taxon>Candidatus Berkiellaceae</taxon>
        <taxon>Candidatus Berkiella</taxon>
    </lineage>
</organism>
<name>A0A0Q9YH95_9GAMM</name>
<sequence>MLGNKIKSQYIEALNSPNLDSSDLILMSIQLLEAELKVELVDVRNAYIQNDYSTAKQIINNLCANNIEDQRIAMLVIQKMLQVRDIPEENQSRRYFEARFSKALLGGLNERDFEALNHFLQTIRRLDTDGAFASQLPTADVMTLQDAVKVVNVVRGFGDDNPIVNGYRGPLRKKSPIVPRKDRDDTPIKEDDNSRAKPLSLNPGVMKASAPIPVDEQLDKALQGKTPDTFRIDRGVNDGFSATRADIPFVNSVSGTAFSLSVMLHFFLEENKGQEGLEAEVDSIIRAFMGHMCGKGYHSMGEMIEVLRDPSVQNLFAQHQIALNLDFNSDTTRDTFKAAASYSKTINIKRKFSEELVVQHQQKMEDGWNIQPIDAKQYLQKVRDKEAIIIDAPHTIINNGIFSHEYIGEICELVGNYNLAENVAFPPERLALFHTTAFIETEIQRDPDASEIEKRAEDDLYSMVYDEFYPSVLEKINASKDRFDALQDLIFNDARTTIMNYSNGNYDASVRAQIKDPFFLECLDYLDKIQTRFLENKVSHGQYKENADLGSIMIRALFTKMYNREMGQKIASIVDEVGNDIIKKKQYPRMSVHARDDRHTYMMMGAPACGKGVALGRAAILAEETHQVAWRDVCKINTDDHRAIVTQGQHLGQDTKIHAQLSNVESMIITSIANQKYNQKLKSGGAPHLLIDTVMPLMRKFNIGLEQDGQLHVFAVTAPVDESLKRMVARGQDTGRYVSSNYVIQAHQSVSNDLIKNLCSLTDAGKNFDFVILDTHVPLGSDPIVVMVGDTALKKLLIFDEDAAAYFYGKKNIDTNGRSMAQLYQDRPMMDNGYLDVFKASGFEVALPSQSINASSFISEPEPVSPTSNRQTLLLKFDQTKSVEIPSVKQTSGLAIDLKKTEEKKGPIIR</sequence>
<proteinExistence type="predicted"/>
<evidence type="ECO:0000313" key="3">
    <source>
        <dbReference type="EMBL" id="MCS5708464.1"/>
    </source>
</evidence>
<dbReference type="Gene3D" id="3.40.50.300">
    <property type="entry name" value="P-loop containing nucleotide triphosphate hydrolases"/>
    <property type="match status" value="1"/>
</dbReference>
<gene>
    <name evidence="2" type="ORF">CC99x_00179</name>
    <name evidence="3" type="ORF">CC99x_006035</name>
</gene>
<evidence type="ECO:0000313" key="2">
    <source>
        <dbReference type="EMBL" id="KRG19958.1"/>
    </source>
</evidence>
<reference evidence="2" key="1">
    <citation type="submission" date="2015-09" db="EMBL/GenBank/DDBJ databases">
        <title>Draft Genome Sequences of Two Novel Amoeba-resistant Intranuclear Bacteria, Candidatus Berkiella cookevillensis and Candidatus Berkiella aquae.</title>
        <authorList>
            <person name="Mehari Y.T."/>
            <person name="Arivett B.A."/>
            <person name="Farone A.L."/>
            <person name="Gunderson J.H."/>
            <person name="Farone M.B."/>
        </authorList>
    </citation>
    <scope>NUCLEOTIDE SEQUENCE [LARGE SCALE GENOMIC DNA]</scope>
    <source>
        <strain evidence="2">CC99</strain>
    </source>
</reference>
<dbReference type="EMBL" id="LKHV01000001">
    <property type="protein sequence ID" value="KRG19958.1"/>
    <property type="molecule type" value="Genomic_DNA"/>
</dbReference>
<evidence type="ECO:0000256" key="1">
    <source>
        <dbReference type="SAM" id="MobiDB-lite"/>
    </source>
</evidence>
<keyword evidence="4" id="KW-1185">Reference proteome</keyword>
<dbReference type="OrthoDB" id="5647033at2"/>
<dbReference type="Proteomes" id="UP000051494">
    <property type="component" value="Unassembled WGS sequence"/>
</dbReference>